<feature type="region of interest" description="Disordered" evidence="3">
    <location>
        <begin position="91"/>
        <end position="114"/>
    </location>
</feature>
<proteinExistence type="predicted"/>
<protein>
    <submittedName>
        <fullName evidence="4">Uncharacterized protein</fullName>
    </submittedName>
</protein>
<accession>A0A835IAN9</accession>
<dbReference type="PANTHER" id="PTHR14571:SF9">
    <property type="entry name" value="HISTONE-LYSINE N-METHYLTRANSFERASE SET-26-RELATED"/>
    <property type="match status" value="1"/>
</dbReference>
<sequence>MKPRDPDHGGTIGVTNNKSKESSALMSTVFEDSFTRAKSGDNLTAEVNYFEDASKTLTTNIPSMKIFAKVSKALSDSDKVDMIEVISKSEVLGSSKPPGRPASPSTRGLSISPSGKRRRCFTRLLKHRWHKMCRYLQVLLSLAMRCAQSASAVREQDYGFRLLKKVKRTNQSGSHRLSKVTYSSSMHPPNTVKSTLSGEELAILLHQELNSSPRVPRVPRVMRHGGSIPRLASPMTTNMLIKKHMRLVKNQILVSKRKSKEGAPKDGSRNSQEFIHDAKKMDKETLGGSYEVGHSAKKCTFTSTLPLSVNPLNLAIENQSPSRNSPKDTSQEDDDSYGGITGPPTFAHFARPT</sequence>
<reference evidence="4 5" key="1">
    <citation type="submission" date="2020-10" db="EMBL/GenBank/DDBJ databases">
        <title>The Coptis chinensis genome and diversification of protoberbering-type alkaloids.</title>
        <authorList>
            <person name="Wang B."/>
            <person name="Shu S."/>
            <person name="Song C."/>
            <person name="Liu Y."/>
        </authorList>
    </citation>
    <scope>NUCLEOTIDE SEQUENCE [LARGE SCALE GENOMIC DNA]</scope>
    <source>
        <strain evidence="4">HL-2020</strain>
        <tissue evidence="4">Leaf</tissue>
    </source>
</reference>
<dbReference type="PANTHER" id="PTHR14571">
    <property type="entry name" value="HISTONE-LYSINE N-METHYLTRANSFERASE SET-26-RELATED"/>
    <property type="match status" value="1"/>
</dbReference>
<gene>
    <name evidence="4" type="ORF">IFM89_039399</name>
</gene>
<name>A0A835IAN9_9MAGN</name>
<feature type="region of interest" description="Disordered" evidence="3">
    <location>
        <begin position="315"/>
        <end position="353"/>
    </location>
</feature>
<comment type="caution">
    <text evidence="4">The sequence shown here is derived from an EMBL/GenBank/DDBJ whole genome shotgun (WGS) entry which is preliminary data.</text>
</comment>
<dbReference type="OrthoDB" id="79252at2759"/>
<feature type="compositionally biased region" description="Polar residues" evidence="3">
    <location>
        <begin position="103"/>
        <end position="113"/>
    </location>
</feature>
<dbReference type="Proteomes" id="UP000631114">
    <property type="component" value="Unassembled WGS sequence"/>
</dbReference>
<evidence type="ECO:0000313" key="4">
    <source>
        <dbReference type="EMBL" id="KAF9612403.1"/>
    </source>
</evidence>
<keyword evidence="2" id="KW-0539">Nucleus</keyword>
<dbReference type="AlphaFoldDB" id="A0A835IAN9"/>
<feature type="region of interest" description="Disordered" evidence="3">
    <location>
        <begin position="253"/>
        <end position="276"/>
    </location>
</feature>
<evidence type="ECO:0000256" key="1">
    <source>
        <dbReference type="ARBA" id="ARBA00004123"/>
    </source>
</evidence>
<dbReference type="GO" id="GO:0005634">
    <property type="term" value="C:nucleus"/>
    <property type="evidence" value="ECO:0007669"/>
    <property type="project" value="UniProtKB-SubCell"/>
</dbReference>
<keyword evidence="5" id="KW-1185">Reference proteome</keyword>
<feature type="compositionally biased region" description="Basic and acidic residues" evidence="3">
    <location>
        <begin position="260"/>
        <end position="276"/>
    </location>
</feature>
<evidence type="ECO:0000256" key="2">
    <source>
        <dbReference type="ARBA" id="ARBA00023242"/>
    </source>
</evidence>
<feature type="region of interest" description="Disordered" evidence="3">
    <location>
        <begin position="1"/>
        <end position="23"/>
    </location>
</feature>
<dbReference type="EMBL" id="JADFTS010000004">
    <property type="protein sequence ID" value="KAF9612403.1"/>
    <property type="molecule type" value="Genomic_DNA"/>
</dbReference>
<evidence type="ECO:0000313" key="5">
    <source>
        <dbReference type="Proteomes" id="UP000631114"/>
    </source>
</evidence>
<feature type="compositionally biased region" description="Polar residues" evidence="3">
    <location>
        <begin position="315"/>
        <end position="324"/>
    </location>
</feature>
<comment type="subcellular location">
    <subcellularLocation>
        <location evidence="1">Nucleus</location>
    </subcellularLocation>
</comment>
<organism evidence="4 5">
    <name type="scientific">Coptis chinensis</name>
    <dbReference type="NCBI Taxonomy" id="261450"/>
    <lineage>
        <taxon>Eukaryota</taxon>
        <taxon>Viridiplantae</taxon>
        <taxon>Streptophyta</taxon>
        <taxon>Embryophyta</taxon>
        <taxon>Tracheophyta</taxon>
        <taxon>Spermatophyta</taxon>
        <taxon>Magnoliopsida</taxon>
        <taxon>Ranunculales</taxon>
        <taxon>Ranunculaceae</taxon>
        <taxon>Coptidoideae</taxon>
        <taxon>Coptis</taxon>
    </lineage>
</organism>
<feature type="compositionally biased region" description="Polar residues" evidence="3">
    <location>
        <begin position="13"/>
        <end position="23"/>
    </location>
</feature>
<evidence type="ECO:0000256" key="3">
    <source>
        <dbReference type="SAM" id="MobiDB-lite"/>
    </source>
</evidence>